<dbReference type="Pfam" id="PF04577">
    <property type="entry name" value="Glyco_transf_61"/>
    <property type="match status" value="1"/>
</dbReference>
<evidence type="ECO:0000259" key="1">
    <source>
        <dbReference type="Pfam" id="PF04577"/>
    </source>
</evidence>
<proteinExistence type="predicted"/>
<organism evidence="2 3">
    <name type="scientific">Paracoccus fontiphilus</name>
    <dbReference type="NCBI Taxonomy" id="1815556"/>
    <lineage>
        <taxon>Bacteria</taxon>
        <taxon>Pseudomonadati</taxon>
        <taxon>Pseudomonadota</taxon>
        <taxon>Alphaproteobacteria</taxon>
        <taxon>Rhodobacterales</taxon>
        <taxon>Paracoccaceae</taxon>
        <taxon>Paracoccus</taxon>
    </lineage>
</organism>
<feature type="domain" description="Glycosyltransferase 61 catalytic" evidence="1">
    <location>
        <begin position="41"/>
        <end position="164"/>
    </location>
</feature>
<reference evidence="3" key="1">
    <citation type="journal article" date="2019" name="Int. J. Syst. Evol. Microbiol.">
        <title>The Global Catalogue of Microorganisms (GCM) 10K type strain sequencing project: providing services to taxonomists for standard genome sequencing and annotation.</title>
        <authorList>
            <consortium name="The Broad Institute Genomics Platform"/>
            <consortium name="The Broad Institute Genome Sequencing Center for Infectious Disease"/>
            <person name="Wu L."/>
            <person name="Ma J."/>
        </authorList>
    </citation>
    <scope>NUCLEOTIDE SEQUENCE [LARGE SCALE GENOMIC DNA]</scope>
    <source>
        <strain evidence="3">KCTC 52239</strain>
    </source>
</reference>
<dbReference type="InterPro" id="IPR049625">
    <property type="entry name" value="Glyco_transf_61_cat"/>
</dbReference>
<dbReference type="RefSeq" id="WP_278250454.1">
    <property type="nucleotide sequence ID" value="NZ_JAFNAW010000094.1"/>
</dbReference>
<dbReference type="Proteomes" id="UP001595557">
    <property type="component" value="Unassembled WGS sequence"/>
</dbReference>
<sequence length="280" mass="32074">MLEATTRLWMTDIEKPESYLFMPRRDVLSEIRGWHKEVYDILIPDIPTRLVSKPVSVETLIIPGQGFGLGTIVEGTPEFRFMLRKRIEEVPADGPEKVYISRSRNPNFASVLNENVLEENLKAQGYAILYPEKMTILEQLSWYKSATHVVGTDCSALHLFGFAANPDKNVSIILRRNTNDYVHIARQIKAMIGRSPEVINSLTHQWVQDLTKDGNHKSYGEIDFQETGLRLKEAGLVDDLNRWRCPSAEEQEVSVERSNKRKEKPLKRKEVGVRLPCEAI</sequence>
<gene>
    <name evidence="2" type="ORF">ACFOD7_04865</name>
</gene>
<dbReference type="EMBL" id="JBHRTE010000025">
    <property type="protein sequence ID" value="MFC3167377.1"/>
    <property type="molecule type" value="Genomic_DNA"/>
</dbReference>
<protein>
    <submittedName>
        <fullName evidence="2">Glycosyltransferase 61 family protein</fullName>
    </submittedName>
</protein>
<keyword evidence="3" id="KW-1185">Reference proteome</keyword>
<name>A0ABV7IFN6_9RHOB</name>
<evidence type="ECO:0000313" key="2">
    <source>
        <dbReference type="EMBL" id="MFC3167377.1"/>
    </source>
</evidence>
<comment type="caution">
    <text evidence="2">The sequence shown here is derived from an EMBL/GenBank/DDBJ whole genome shotgun (WGS) entry which is preliminary data.</text>
</comment>
<accession>A0ABV7IFN6</accession>
<evidence type="ECO:0000313" key="3">
    <source>
        <dbReference type="Proteomes" id="UP001595557"/>
    </source>
</evidence>